<evidence type="ECO:0000259" key="5">
    <source>
        <dbReference type="PROSITE" id="PS50110"/>
    </source>
</evidence>
<feature type="coiled-coil region" evidence="3">
    <location>
        <begin position="906"/>
        <end position="933"/>
    </location>
</feature>
<dbReference type="SMART" id="SM00448">
    <property type="entry name" value="REC"/>
    <property type="match status" value="2"/>
</dbReference>
<reference evidence="6" key="2">
    <citation type="submission" date="2024-01" db="EMBL/GenBank/DDBJ databases">
        <title>Comparative genomics of Cryptococcus and Kwoniella reveals pathogenesis evolution and contrasting modes of karyotype evolution via chromosome fusion or intercentromeric recombination.</title>
        <authorList>
            <person name="Coelho M.A."/>
            <person name="David-Palma M."/>
            <person name="Shea T."/>
            <person name="Bowers K."/>
            <person name="McGinley-Smith S."/>
            <person name="Mohammad A.W."/>
            <person name="Gnirke A."/>
            <person name="Yurkov A.M."/>
            <person name="Nowrousian M."/>
            <person name="Sun S."/>
            <person name="Cuomo C.A."/>
            <person name="Heitman J."/>
        </authorList>
    </citation>
    <scope>NUCLEOTIDE SEQUENCE</scope>
    <source>
        <strain evidence="6">CBS 12478</strain>
    </source>
</reference>
<dbReference type="AlphaFoldDB" id="A0AAJ8LKG4"/>
<dbReference type="GO" id="GO:0000155">
    <property type="term" value="F:phosphorelay sensor kinase activity"/>
    <property type="evidence" value="ECO:0007669"/>
    <property type="project" value="InterPro"/>
</dbReference>
<dbReference type="SUPFAM" id="SSF47384">
    <property type="entry name" value="Homodimeric domain of signal transducing histidine kinase"/>
    <property type="match status" value="2"/>
</dbReference>
<gene>
    <name evidence="6" type="ORF">CI109_103316</name>
</gene>
<dbReference type="EMBL" id="CP144055">
    <property type="protein sequence ID" value="WWD18861.1"/>
    <property type="molecule type" value="Genomic_DNA"/>
</dbReference>
<keyword evidence="3" id="KW-0175">Coiled coil</keyword>
<sequence>MFGRSAKSPEAWGPVWDGVASLIDRCLSVGEPCFREDDLLLYRRGPRGHYIEKYHTWSFVPLFDSDRKPLGLYNPTRETTPSVLARRRQETMRDLSEQLLTARNTHEYYDGIAEVVDRNATDVPFLMCYNVDDVSEGKFDLTLQSTTGVPLDHSSAPSQLHINISSERSRFALPGHLDHRSSPATSGLSSGGSRVIYSYDKTSWPIAKALATRQCVVIDDCTDLVKGFPLRQWDSLPESAIVIPICSETSIDTPRAVLIMGLNLLSLLDSPYEEWIHVMRAHLTSSIVSVRAYEAEHTRQTEKDRMERAKTAWFQGAAHDLRSPLTLVAGPLDDVLRTTLSKSQRQALSLAQRNLSRVQRLVTALLDFSRIEAGKLTGRFVPIDLGLFVSDLAALFRPAVERRRIRYDVEIEEHDGMVFVDPTLLETVITNLLSNALKYTEAGRIVVKLSYNTHAEIAIIDSGFGIPSEELASVTDRFHRATSALSRGTEGTGIGLALAKEIIRLHGGDLLIQSQTAEETGGPHGSIFTAQIPLLERQTLEDGFARTALGSYSKEVVEEAMHWIGNDSGSEPVSSATSDSSIEGYQRADSFLFERDDVLLLVDDNNDLRHYVKQIFAPHCKVIEASNGLEALAKARANTPHLILSDLMMPKMNGQELLEAIRRDSRTCVVPMVLLSAATNDELRVQALLAGAEDFMIKPFKPKELLARVHLHMQMGKKRAHLESLYAQRQREMAVLSEYCPSGILRADATGSLTYANAAWRESAGVSTRDDLNAWRDFVDTETYHRLIDQWDEIVNGDQRETQLVWKWLNGRTVSGTFIRLDLVDRGMSGVIGCISDITHQEEKLLEAERRRIEAEESKHQQELLVDLTSHEIRTPVSAILQCSSLAKENLVELGKQFRLAGPNGLKPTAKLLEELEEDIEALESIYQCGLVQERIANDVLSLARIQLDMLSIHAVEMDLKMEARKMKKIELVLDFGPNVQRTGQVTLMTDHVRLGQVVTNLLSNAIRFTASSLTRRIKVRYDVSSRPPADDTCEAPNDDETVNFSTNPEIPVWLYISVTDTGPGLGPDEQAALFRRFSRISELLGGRIEMRSQLGVGSVADNGLIALDKINKRHRIGQGSTLDNARKYDAVLMDLEMPVMDGLTAIRQIRRLELEGALDEQLVIALTGNARQGQIDQAIAAGMDDGESARP</sequence>
<evidence type="ECO:0000256" key="2">
    <source>
        <dbReference type="PROSITE-ProRule" id="PRU00169"/>
    </source>
</evidence>
<dbReference type="SMART" id="SM00387">
    <property type="entry name" value="HATPase_c"/>
    <property type="match status" value="2"/>
</dbReference>
<keyword evidence="7" id="KW-1185">Reference proteome</keyword>
<evidence type="ECO:0000259" key="4">
    <source>
        <dbReference type="PROSITE" id="PS50109"/>
    </source>
</evidence>
<dbReference type="InterPro" id="IPR035965">
    <property type="entry name" value="PAS-like_dom_sf"/>
</dbReference>
<dbReference type="PROSITE" id="PS50109">
    <property type="entry name" value="HIS_KIN"/>
    <property type="match status" value="2"/>
</dbReference>
<dbReference type="SUPFAM" id="SSF52172">
    <property type="entry name" value="CheY-like"/>
    <property type="match status" value="2"/>
</dbReference>
<dbReference type="InterPro" id="IPR003594">
    <property type="entry name" value="HATPase_dom"/>
</dbReference>
<feature type="modified residue" description="4-aspartylphosphate" evidence="2">
    <location>
        <position position="1135"/>
    </location>
</feature>
<dbReference type="Gene3D" id="3.20.20.70">
    <property type="entry name" value="Aldolase class I"/>
    <property type="match status" value="1"/>
</dbReference>
<dbReference type="KEGG" id="ksn:43592476"/>
<dbReference type="CDD" id="cd00082">
    <property type="entry name" value="HisKA"/>
    <property type="match status" value="1"/>
</dbReference>
<dbReference type="Gene3D" id="3.30.450.20">
    <property type="entry name" value="PAS domain"/>
    <property type="match status" value="1"/>
</dbReference>
<accession>A0AAJ8LKG4</accession>
<evidence type="ECO:0000256" key="3">
    <source>
        <dbReference type="SAM" id="Coils"/>
    </source>
</evidence>
<dbReference type="InterPro" id="IPR036890">
    <property type="entry name" value="HATPase_C_sf"/>
</dbReference>
<dbReference type="Gene3D" id="3.30.565.10">
    <property type="entry name" value="Histidine kinase-like ATPase, C-terminal domain"/>
    <property type="match status" value="2"/>
</dbReference>
<dbReference type="GeneID" id="43592476"/>
<dbReference type="InterPro" id="IPR005467">
    <property type="entry name" value="His_kinase_dom"/>
</dbReference>
<feature type="domain" description="Response regulatory" evidence="5">
    <location>
        <begin position="1064"/>
        <end position="1192"/>
    </location>
</feature>
<dbReference type="InterPro" id="IPR004358">
    <property type="entry name" value="Sig_transdc_His_kin-like_C"/>
</dbReference>
<keyword evidence="1 2" id="KW-0597">Phosphoprotein</keyword>
<evidence type="ECO:0000256" key="1">
    <source>
        <dbReference type="ARBA" id="ARBA00022553"/>
    </source>
</evidence>
<evidence type="ECO:0000313" key="7">
    <source>
        <dbReference type="Proteomes" id="UP000322225"/>
    </source>
</evidence>
<dbReference type="InterPro" id="IPR011006">
    <property type="entry name" value="CheY-like_superfamily"/>
</dbReference>
<dbReference type="Proteomes" id="UP000322225">
    <property type="component" value="Chromosome 5"/>
</dbReference>
<dbReference type="PROSITE" id="PS50110">
    <property type="entry name" value="RESPONSE_REGULATORY"/>
    <property type="match status" value="2"/>
</dbReference>
<dbReference type="PANTHER" id="PTHR43547">
    <property type="entry name" value="TWO-COMPONENT HISTIDINE KINASE"/>
    <property type="match status" value="1"/>
</dbReference>
<dbReference type="Pfam" id="PF00072">
    <property type="entry name" value="Response_reg"/>
    <property type="match status" value="2"/>
</dbReference>
<dbReference type="InterPro" id="IPR003661">
    <property type="entry name" value="HisK_dim/P_dom"/>
</dbReference>
<name>A0AAJ8LKG4_9TREE</name>
<dbReference type="SUPFAM" id="SSF55785">
    <property type="entry name" value="PYP-like sensor domain (PAS domain)"/>
    <property type="match status" value="1"/>
</dbReference>
<dbReference type="InterPro" id="IPR001789">
    <property type="entry name" value="Sig_transdc_resp-reg_receiver"/>
</dbReference>
<feature type="modified residue" description="4-aspartylphosphate" evidence="2">
    <location>
        <position position="646"/>
    </location>
</feature>
<dbReference type="InterPro" id="IPR013785">
    <property type="entry name" value="Aldolase_TIM"/>
</dbReference>
<dbReference type="RefSeq" id="XP_065823347.1">
    <property type="nucleotide sequence ID" value="XM_065967275.1"/>
</dbReference>
<dbReference type="PRINTS" id="PR00344">
    <property type="entry name" value="BCTRLSENSOR"/>
</dbReference>
<dbReference type="SUPFAM" id="SSF55874">
    <property type="entry name" value="ATPase domain of HSP90 chaperone/DNA topoisomerase II/histidine kinase"/>
    <property type="match status" value="2"/>
</dbReference>
<dbReference type="CDD" id="cd17546">
    <property type="entry name" value="REC_hyHK_CKI1_RcsC-like"/>
    <property type="match status" value="1"/>
</dbReference>
<evidence type="ECO:0008006" key="8">
    <source>
        <dbReference type="Google" id="ProtNLM"/>
    </source>
</evidence>
<dbReference type="SMART" id="SM00388">
    <property type="entry name" value="HisKA"/>
    <property type="match status" value="2"/>
</dbReference>
<feature type="domain" description="Response regulatory" evidence="5">
    <location>
        <begin position="598"/>
        <end position="713"/>
    </location>
</feature>
<dbReference type="Gene3D" id="1.10.287.130">
    <property type="match status" value="2"/>
</dbReference>
<proteinExistence type="predicted"/>
<organism evidence="6 7">
    <name type="scientific">Kwoniella shandongensis</name>
    <dbReference type="NCBI Taxonomy" id="1734106"/>
    <lineage>
        <taxon>Eukaryota</taxon>
        <taxon>Fungi</taxon>
        <taxon>Dikarya</taxon>
        <taxon>Basidiomycota</taxon>
        <taxon>Agaricomycotina</taxon>
        <taxon>Tremellomycetes</taxon>
        <taxon>Tremellales</taxon>
        <taxon>Cryptococcaceae</taxon>
        <taxon>Kwoniella</taxon>
    </lineage>
</organism>
<dbReference type="Pfam" id="PF02518">
    <property type="entry name" value="HATPase_c"/>
    <property type="match status" value="2"/>
</dbReference>
<feature type="domain" description="Histidine kinase" evidence="4">
    <location>
        <begin position="868"/>
        <end position="1142"/>
    </location>
</feature>
<feature type="domain" description="Histidine kinase" evidence="4">
    <location>
        <begin position="316"/>
        <end position="536"/>
    </location>
</feature>
<protein>
    <recommendedName>
        <fullName evidence="8">Histidine kinase</fullName>
    </recommendedName>
</protein>
<dbReference type="PANTHER" id="PTHR43547:SF2">
    <property type="entry name" value="HYBRID SIGNAL TRANSDUCTION HISTIDINE KINASE C"/>
    <property type="match status" value="1"/>
</dbReference>
<evidence type="ECO:0000313" key="6">
    <source>
        <dbReference type="EMBL" id="WWD18861.1"/>
    </source>
</evidence>
<dbReference type="Gene3D" id="3.40.50.2300">
    <property type="match status" value="1"/>
</dbReference>
<reference evidence="6" key="1">
    <citation type="submission" date="2017-08" db="EMBL/GenBank/DDBJ databases">
        <authorList>
            <person name="Cuomo C."/>
            <person name="Billmyre B."/>
            <person name="Heitman J."/>
        </authorList>
    </citation>
    <scope>NUCLEOTIDE SEQUENCE</scope>
    <source>
        <strain evidence="6">CBS 12478</strain>
    </source>
</reference>
<dbReference type="InterPro" id="IPR036097">
    <property type="entry name" value="HisK_dim/P_sf"/>
</dbReference>
<dbReference type="Pfam" id="PF00512">
    <property type="entry name" value="HisKA"/>
    <property type="match status" value="1"/>
</dbReference>